<feature type="transmembrane region" description="Helical" evidence="2">
    <location>
        <begin position="54"/>
        <end position="73"/>
    </location>
</feature>
<protein>
    <submittedName>
        <fullName evidence="3">Uncharacterized protein</fullName>
    </submittedName>
</protein>
<dbReference type="RefSeq" id="WP_199462234.1">
    <property type="nucleotide sequence ID" value="NZ_JAEMUH010000006.1"/>
</dbReference>
<feature type="transmembrane region" description="Helical" evidence="2">
    <location>
        <begin position="193"/>
        <end position="214"/>
    </location>
</feature>
<proteinExistence type="predicted"/>
<evidence type="ECO:0000313" key="4">
    <source>
        <dbReference type="Proteomes" id="UP000598488"/>
    </source>
</evidence>
<feature type="transmembrane region" description="Helical" evidence="2">
    <location>
        <begin position="111"/>
        <end position="129"/>
    </location>
</feature>
<keyword evidence="4" id="KW-1185">Reference proteome</keyword>
<evidence type="ECO:0000256" key="1">
    <source>
        <dbReference type="SAM" id="Coils"/>
    </source>
</evidence>
<comment type="caution">
    <text evidence="3">The sequence shown here is derived from an EMBL/GenBank/DDBJ whole genome shotgun (WGS) entry which is preliminary data.</text>
</comment>
<dbReference type="EMBL" id="JAEMUH010000006">
    <property type="protein sequence ID" value="MBJ7550626.1"/>
    <property type="molecule type" value="Genomic_DNA"/>
</dbReference>
<evidence type="ECO:0000256" key="2">
    <source>
        <dbReference type="SAM" id="Phobius"/>
    </source>
</evidence>
<feature type="transmembrane region" description="Helical" evidence="2">
    <location>
        <begin position="141"/>
        <end position="162"/>
    </location>
</feature>
<keyword evidence="1" id="KW-0175">Coiled coil</keyword>
<reference evidence="3 4" key="1">
    <citation type="submission" date="2020-12" db="EMBL/GenBank/DDBJ databases">
        <title>Comparative genome analysis of fungal antagonists Marinomonas ostreistagni 398 and M. spartinae 468.</title>
        <authorList>
            <person name="Fields J.L."/>
            <person name="Mavrodi O.V."/>
            <person name="Biber P.D."/>
            <person name="Indest K.J."/>
            <person name="Mavrodi D.V."/>
        </authorList>
    </citation>
    <scope>NUCLEOTIDE SEQUENCE [LARGE SCALE GENOMIC DNA]</scope>
    <source>
        <strain evidence="3 4">USM7</strain>
    </source>
</reference>
<keyword evidence="2" id="KW-1133">Transmembrane helix</keyword>
<feature type="transmembrane region" description="Helical" evidence="2">
    <location>
        <begin position="235"/>
        <end position="256"/>
    </location>
</feature>
<gene>
    <name evidence="3" type="ORF">JHD44_08035</name>
</gene>
<keyword evidence="2" id="KW-0472">Membrane</keyword>
<feature type="transmembrane region" description="Helical" evidence="2">
    <location>
        <begin position="169"/>
        <end position="187"/>
    </location>
</feature>
<name>A0ABS0ZCF1_9GAMM</name>
<evidence type="ECO:0000313" key="3">
    <source>
        <dbReference type="EMBL" id="MBJ7550626.1"/>
    </source>
</evidence>
<sequence length="257" mass="29125">MGKRKDLQNKRRLYRLIKRKKQEQIESEAQREERQAIQAKRNAESNKIESVDTYYALFGIIITLVAFIDWLALSTFSYEVISNFGIWKSLMIFIVYVLATFILIPKSGSDLFRTLIGLSITSFPLLIIGNTIFSGAYEQSILHILLCTATIAPVLSCLIYMTNFSALNGLWLVTIMVLAIPLSVYSVGNWLSIKIQAPMLVAAGIFALIVGFYWTGSKHDYPRSLQTLLAHMITIHVRLVFAAILILTNVWIILFLL</sequence>
<keyword evidence="2" id="KW-0812">Transmembrane</keyword>
<feature type="coiled-coil region" evidence="1">
    <location>
        <begin position="20"/>
        <end position="49"/>
    </location>
</feature>
<accession>A0ABS0ZCF1</accession>
<dbReference type="Proteomes" id="UP000598488">
    <property type="component" value="Unassembled WGS sequence"/>
</dbReference>
<feature type="transmembrane region" description="Helical" evidence="2">
    <location>
        <begin position="85"/>
        <end position="104"/>
    </location>
</feature>
<organism evidence="3 4">
    <name type="scientific">Marinomonas ostreistagni</name>
    <dbReference type="NCBI Taxonomy" id="359209"/>
    <lineage>
        <taxon>Bacteria</taxon>
        <taxon>Pseudomonadati</taxon>
        <taxon>Pseudomonadota</taxon>
        <taxon>Gammaproteobacteria</taxon>
        <taxon>Oceanospirillales</taxon>
        <taxon>Oceanospirillaceae</taxon>
        <taxon>Marinomonas</taxon>
    </lineage>
</organism>